<proteinExistence type="predicted"/>
<reference evidence="2" key="1">
    <citation type="submission" date="2022-11" db="UniProtKB">
        <authorList>
            <consortium name="WormBaseParasite"/>
        </authorList>
    </citation>
    <scope>IDENTIFICATION</scope>
</reference>
<dbReference type="WBParaSite" id="ES5_v2.g11718.t1">
    <property type="protein sequence ID" value="ES5_v2.g11718.t1"/>
    <property type="gene ID" value="ES5_v2.g11718"/>
</dbReference>
<evidence type="ECO:0000313" key="2">
    <source>
        <dbReference type="WBParaSite" id="ES5_v2.g11718.t1"/>
    </source>
</evidence>
<evidence type="ECO:0000313" key="1">
    <source>
        <dbReference type="Proteomes" id="UP000887579"/>
    </source>
</evidence>
<protein>
    <submittedName>
        <fullName evidence="2">Uncharacterized protein</fullName>
    </submittedName>
</protein>
<name>A0AC34F3X0_9BILA</name>
<organism evidence="1 2">
    <name type="scientific">Panagrolaimus sp. ES5</name>
    <dbReference type="NCBI Taxonomy" id="591445"/>
    <lineage>
        <taxon>Eukaryota</taxon>
        <taxon>Metazoa</taxon>
        <taxon>Ecdysozoa</taxon>
        <taxon>Nematoda</taxon>
        <taxon>Chromadorea</taxon>
        <taxon>Rhabditida</taxon>
        <taxon>Tylenchina</taxon>
        <taxon>Panagrolaimomorpha</taxon>
        <taxon>Panagrolaimoidea</taxon>
        <taxon>Panagrolaimidae</taxon>
        <taxon>Panagrolaimus</taxon>
    </lineage>
</organism>
<dbReference type="Proteomes" id="UP000887579">
    <property type="component" value="Unplaced"/>
</dbReference>
<accession>A0AC34F3X0</accession>
<sequence length="671" mass="75613">MPTDSLPSTSNNYPMDNNGTKIEFDSGKENAAKISFIKSPPPQASAHIRNGDAMPKSDNIGNLLLEDKASLSIDGLADAAIALFIDADQYKQSPLVDAFIERHKEIISELSKRRLKASDFCFINTIARGRFSEVRVVRHNDSRKVFALKIFDKSELLRCADNVCLWQERDIMAHTQSEWLLRLHYAFQDRTHLYMVIEFIPGGDLANVILNYEIDEEGARFYVAELVLALDNLHSMGFIHRNLHPGNVFISSTGHIKLAGFDKCLKMEKNGLVKSSVATGANEYVSPEMLQQQGREGTFGREVDWWSLGVILYELITGETPFYNDSVGKIYHRIMNYSTNLMFLESVQMGDTSKDLINKLLCDSKVRLGRDGVQQVKSHPFFATEKWTFENLHESVPPFVPSLNGDDDTSYYEDVRSKRDVAEFREPNKAGNEFPFVGFTLSKEYGLVSALTNSFSKKLSPRRTVPASMQDGSVRSISGVMTEESIMEGDNSYEMLSKQELIELLKAETYMKEEALSKLSKLEESHLPCEKAPNDAKQISVETTTWDIPEKVPEGAISPLQEKSVSSPNILLDIVEQLPAQPRPVLEECAPSGRNKNPTIKLDGHKYNLHYTSTRDSSLRTWRCDEKKPGTRNRCDGRFQTIGKNDDLRMHANPGGHFDTCVANIVYPPLE</sequence>